<dbReference type="GeneID" id="14887675"/>
<evidence type="ECO:0000259" key="1">
    <source>
        <dbReference type="PROSITE" id="PS51352"/>
    </source>
</evidence>
<dbReference type="AlphaFoldDB" id="A0A0A1U3M4"/>
<protein>
    <submittedName>
        <fullName evidence="2">Thioredoxin, putative</fullName>
    </submittedName>
</protein>
<dbReference type="KEGG" id="eiv:EIN_194130"/>
<accession>A0A0A1U3M4</accession>
<dbReference type="Pfam" id="PF00085">
    <property type="entry name" value="Thioredoxin"/>
    <property type="match status" value="1"/>
</dbReference>
<sequence length="103" mass="11459">MPVTYTTNVAEVKQSIENNKNVLVIFYSPDCAKCKASAPMMDKLADEHTNLKFFKVDATSATDYAAEYSIASLPTFVFFQNKKVVKKAPGSSEVLEEILKMVQ</sequence>
<dbReference type="PANTHER" id="PTHR10438:SF468">
    <property type="entry name" value="THIOREDOXIN-1-RELATED"/>
    <property type="match status" value="1"/>
</dbReference>
<dbReference type="CDD" id="cd02947">
    <property type="entry name" value="TRX_family"/>
    <property type="match status" value="1"/>
</dbReference>
<gene>
    <name evidence="2" type="ORF">EIN_194130</name>
</gene>
<dbReference type="Gene3D" id="3.40.30.10">
    <property type="entry name" value="Glutaredoxin"/>
    <property type="match status" value="1"/>
</dbReference>
<evidence type="ECO:0000313" key="2">
    <source>
        <dbReference type="EMBL" id="ELP88694.1"/>
    </source>
</evidence>
<dbReference type="PANTHER" id="PTHR10438">
    <property type="entry name" value="THIOREDOXIN"/>
    <property type="match status" value="1"/>
</dbReference>
<feature type="domain" description="Thioredoxin" evidence="1">
    <location>
        <begin position="1"/>
        <end position="103"/>
    </location>
</feature>
<dbReference type="Proteomes" id="UP000014680">
    <property type="component" value="Unassembled WGS sequence"/>
</dbReference>
<dbReference type="InterPro" id="IPR036249">
    <property type="entry name" value="Thioredoxin-like_sf"/>
</dbReference>
<dbReference type="VEuPathDB" id="AmoebaDB:EIN_194130"/>
<organism evidence="2 3">
    <name type="scientific">Entamoeba invadens IP1</name>
    <dbReference type="NCBI Taxonomy" id="370355"/>
    <lineage>
        <taxon>Eukaryota</taxon>
        <taxon>Amoebozoa</taxon>
        <taxon>Evosea</taxon>
        <taxon>Archamoebae</taxon>
        <taxon>Mastigamoebida</taxon>
        <taxon>Entamoebidae</taxon>
        <taxon>Entamoeba</taxon>
    </lineage>
</organism>
<dbReference type="EMBL" id="KB206707">
    <property type="protein sequence ID" value="ELP88694.1"/>
    <property type="molecule type" value="Genomic_DNA"/>
</dbReference>
<dbReference type="InterPro" id="IPR013766">
    <property type="entry name" value="Thioredoxin_domain"/>
</dbReference>
<dbReference type="RefSeq" id="XP_004255465.1">
    <property type="nucleotide sequence ID" value="XM_004255417.1"/>
</dbReference>
<dbReference type="InterPro" id="IPR050620">
    <property type="entry name" value="Thioredoxin_H-type-like"/>
</dbReference>
<keyword evidence="3" id="KW-1185">Reference proteome</keyword>
<name>A0A0A1U3M4_ENTIV</name>
<reference evidence="2 3" key="1">
    <citation type="submission" date="2012-10" db="EMBL/GenBank/DDBJ databases">
        <authorList>
            <person name="Zafar N."/>
            <person name="Inman J."/>
            <person name="Hall N."/>
            <person name="Lorenzi H."/>
            <person name="Caler E."/>
        </authorList>
    </citation>
    <scope>NUCLEOTIDE SEQUENCE [LARGE SCALE GENOMIC DNA]</scope>
    <source>
        <strain evidence="2 3">IP1</strain>
    </source>
</reference>
<evidence type="ECO:0000313" key="3">
    <source>
        <dbReference type="Proteomes" id="UP000014680"/>
    </source>
</evidence>
<proteinExistence type="predicted"/>
<dbReference type="SUPFAM" id="SSF52833">
    <property type="entry name" value="Thioredoxin-like"/>
    <property type="match status" value="1"/>
</dbReference>
<dbReference type="OrthoDB" id="16989at2759"/>
<dbReference type="PROSITE" id="PS51352">
    <property type="entry name" value="THIOREDOXIN_2"/>
    <property type="match status" value="1"/>
</dbReference>